<keyword evidence="2" id="KW-0472">Membrane</keyword>
<dbReference type="InterPro" id="IPR028098">
    <property type="entry name" value="Glyco_trans_4-like_N"/>
</dbReference>
<dbReference type="PANTHER" id="PTHR46401:SF2">
    <property type="entry name" value="GLYCOSYLTRANSFERASE WBBK-RELATED"/>
    <property type="match status" value="1"/>
</dbReference>
<organism evidence="5 6">
    <name type="scientific">candidate division WWE3 bacterium GW2011_GWA2_44_16</name>
    <dbReference type="NCBI Taxonomy" id="1619110"/>
    <lineage>
        <taxon>Bacteria</taxon>
        <taxon>Katanobacteria</taxon>
    </lineage>
</organism>
<feature type="domain" description="Glycosyltransferase subfamily 4-like N-terminal" evidence="4">
    <location>
        <begin position="22"/>
        <end position="203"/>
    </location>
</feature>
<evidence type="ECO:0000256" key="2">
    <source>
        <dbReference type="SAM" id="Phobius"/>
    </source>
</evidence>
<sequence length="400" mass="45946">MHILRIVYDWPPPWSGLSPAPYEMTQAQVHRGHSFDIFCGRWPLSGPLETLPNCRFKTFIREPIPASLSLLISPLVFIYYMYWRFKHTPELIHSHGHFAIWLYGYRCLLRKFVPWAKELRIPLVVHFHNTTAGRREALKEKNAKIRFYSAWISWPLSELSDKWAIKCASACVFVSQQNKDEALKYYAADPNKCFVVETGVNTELFKPVGKEEKEKINRDLGLDPNDIVILNHGVMTERKNVHLLIDCLKFLPPFYKLFLVGSGDKDYLEKLNVMVRDENLGDRVIKAGYTPYPETAIAFQAADIFVLPSSFEGLPKVVLQSLACGTPVVVSGFKFKNDIAGVNYLENLESKHIAEKIQAVINNDNTTVDINKVITMYSWHEKATEMERVYDFALKNTPSK</sequence>
<accession>A0A0G1HD71</accession>
<evidence type="ECO:0000256" key="1">
    <source>
        <dbReference type="ARBA" id="ARBA00022679"/>
    </source>
</evidence>
<dbReference type="GO" id="GO:0016757">
    <property type="term" value="F:glycosyltransferase activity"/>
    <property type="evidence" value="ECO:0007669"/>
    <property type="project" value="InterPro"/>
</dbReference>
<keyword evidence="2" id="KW-1133">Transmembrane helix</keyword>
<gene>
    <name evidence="5" type="ORF">UW36_C0007G0017</name>
</gene>
<protein>
    <submittedName>
        <fullName evidence="5">Glycosyl transferase (Group 1 family protein)</fullName>
    </submittedName>
</protein>
<reference evidence="5 6" key="1">
    <citation type="journal article" date="2015" name="Nature">
        <title>rRNA introns, odd ribosomes, and small enigmatic genomes across a large radiation of phyla.</title>
        <authorList>
            <person name="Brown C.T."/>
            <person name="Hug L.A."/>
            <person name="Thomas B.C."/>
            <person name="Sharon I."/>
            <person name="Castelle C.J."/>
            <person name="Singh A."/>
            <person name="Wilkins M.J."/>
            <person name="Williams K.H."/>
            <person name="Banfield J.F."/>
        </authorList>
    </citation>
    <scope>NUCLEOTIDE SEQUENCE [LARGE SCALE GENOMIC DNA]</scope>
</reference>
<dbReference type="Proteomes" id="UP000034128">
    <property type="component" value="Unassembled WGS sequence"/>
</dbReference>
<comment type="caution">
    <text evidence="5">The sequence shown here is derived from an EMBL/GenBank/DDBJ whole genome shotgun (WGS) entry which is preliminary data.</text>
</comment>
<dbReference type="Pfam" id="PF13439">
    <property type="entry name" value="Glyco_transf_4"/>
    <property type="match status" value="1"/>
</dbReference>
<keyword evidence="2" id="KW-0812">Transmembrane</keyword>
<feature type="transmembrane region" description="Helical" evidence="2">
    <location>
        <begin position="64"/>
        <end position="83"/>
    </location>
</feature>
<dbReference type="Pfam" id="PF00534">
    <property type="entry name" value="Glycos_transf_1"/>
    <property type="match status" value="1"/>
</dbReference>
<evidence type="ECO:0000259" key="3">
    <source>
        <dbReference type="Pfam" id="PF00534"/>
    </source>
</evidence>
<feature type="domain" description="Glycosyl transferase family 1" evidence="3">
    <location>
        <begin position="213"/>
        <end position="370"/>
    </location>
</feature>
<evidence type="ECO:0000313" key="5">
    <source>
        <dbReference type="EMBL" id="KKT45336.1"/>
    </source>
</evidence>
<evidence type="ECO:0000259" key="4">
    <source>
        <dbReference type="Pfam" id="PF13439"/>
    </source>
</evidence>
<name>A0A0G1HD71_UNCKA</name>
<dbReference type="SUPFAM" id="SSF53756">
    <property type="entry name" value="UDP-Glycosyltransferase/glycogen phosphorylase"/>
    <property type="match status" value="1"/>
</dbReference>
<dbReference type="InterPro" id="IPR001296">
    <property type="entry name" value="Glyco_trans_1"/>
</dbReference>
<dbReference type="GO" id="GO:0009103">
    <property type="term" value="P:lipopolysaccharide biosynthetic process"/>
    <property type="evidence" value="ECO:0007669"/>
    <property type="project" value="TreeGrafter"/>
</dbReference>
<dbReference type="Gene3D" id="3.40.50.2000">
    <property type="entry name" value="Glycogen Phosphorylase B"/>
    <property type="match status" value="2"/>
</dbReference>
<dbReference type="AlphaFoldDB" id="A0A0G1HD71"/>
<dbReference type="CDD" id="cd03801">
    <property type="entry name" value="GT4_PimA-like"/>
    <property type="match status" value="1"/>
</dbReference>
<evidence type="ECO:0000313" key="6">
    <source>
        <dbReference type="Proteomes" id="UP000034128"/>
    </source>
</evidence>
<dbReference type="EMBL" id="LCIA01000007">
    <property type="protein sequence ID" value="KKT45336.1"/>
    <property type="molecule type" value="Genomic_DNA"/>
</dbReference>
<dbReference type="PANTHER" id="PTHR46401">
    <property type="entry name" value="GLYCOSYLTRANSFERASE WBBK-RELATED"/>
    <property type="match status" value="1"/>
</dbReference>
<proteinExistence type="predicted"/>
<keyword evidence="1 5" id="KW-0808">Transferase</keyword>
<dbReference type="STRING" id="1619110.UW36_C0007G0017"/>